<protein>
    <submittedName>
        <fullName evidence="1">Uncharacterized protein</fullName>
    </submittedName>
</protein>
<sequence length="39" mass="4435">MVRAVLIGHVGNSLRRNGQFRPLYAEVHSKMHADNFLSI</sequence>
<accession>A0AB74B9P2</accession>
<reference evidence="1 2" key="1">
    <citation type="submission" date="2018-08" db="EMBL/GenBank/DDBJ databases">
        <title>Recombination of ecologically and evolutionarily significant loci maintains genetic cohesion in the Pseudomonas syringae species complex.</title>
        <authorList>
            <person name="Dillon M."/>
            <person name="Thakur S."/>
            <person name="Almeida R.N.D."/>
            <person name="Weir B.S."/>
            <person name="Guttman D.S."/>
        </authorList>
    </citation>
    <scope>NUCLEOTIDE SEQUENCE [LARGE SCALE GENOMIC DNA]</scope>
    <source>
        <strain evidence="1 2">ICMP 13786</strain>
    </source>
</reference>
<organism evidence="1 2">
    <name type="scientific">Pseudomonas savastanoi pv. nerii</name>
    <dbReference type="NCBI Taxonomy" id="360921"/>
    <lineage>
        <taxon>Bacteria</taxon>
        <taxon>Pseudomonadati</taxon>
        <taxon>Pseudomonadota</taxon>
        <taxon>Gammaproteobacteria</taxon>
        <taxon>Pseudomonadales</taxon>
        <taxon>Pseudomonadaceae</taxon>
        <taxon>Pseudomonas</taxon>
    </lineage>
</organism>
<dbReference type="EMBL" id="RBTN01000356">
    <property type="protein sequence ID" value="RMT67486.1"/>
    <property type="molecule type" value="Genomic_DNA"/>
</dbReference>
<name>A0AB74B9P2_PSESS</name>
<evidence type="ECO:0000313" key="1">
    <source>
        <dbReference type="EMBL" id="RMT67486.1"/>
    </source>
</evidence>
<proteinExistence type="predicted"/>
<comment type="caution">
    <text evidence="1">The sequence shown here is derived from an EMBL/GenBank/DDBJ whole genome shotgun (WGS) entry which is preliminary data.</text>
</comment>
<gene>
    <name evidence="1" type="ORF">ALP42_103060</name>
</gene>
<dbReference type="Proteomes" id="UP000268636">
    <property type="component" value="Unassembled WGS sequence"/>
</dbReference>
<dbReference type="AlphaFoldDB" id="A0AB74B9P2"/>
<evidence type="ECO:0000313" key="2">
    <source>
        <dbReference type="Proteomes" id="UP000268636"/>
    </source>
</evidence>